<dbReference type="EMBL" id="CP053085">
    <property type="protein sequence ID" value="QJR35625.1"/>
    <property type="molecule type" value="Genomic_DNA"/>
</dbReference>
<evidence type="ECO:0000256" key="6">
    <source>
        <dbReference type="ARBA" id="ARBA00023133"/>
    </source>
</evidence>
<keyword evidence="6" id="KW-0350">Heme biosynthesis</keyword>
<accession>A0A6M4INL0</accession>
<keyword evidence="9" id="KW-1185">Reference proteome</keyword>
<evidence type="ECO:0000313" key="8">
    <source>
        <dbReference type="EMBL" id="QJR35625.1"/>
    </source>
</evidence>
<dbReference type="NCBIfam" id="NF003727">
    <property type="entry name" value="PRK05330.1"/>
    <property type="match status" value="1"/>
</dbReference>
<dbReference type="InterPro" id="IPR036406">
    <property type="entry name" value="Coprogen_oxidase_aer_sf"/>
</dbReference>
<organism evidence="8 9">
    <name type="scientific">Gemmatimonas groenlandica</name>
    <dbReference type="NCBI Taxonomy" id="2732249"/>
    <lineage>
        <taxon>Bacteria</taxon>
        <taxon>Pseudomonadati</taxon>
        <taxon>Gemmatimonadota</taxon>
        <taxon>Gemmatimonadia</taxon>
        <taxon>Gemmatimonadales</taxon>
        <taxon>Gemmatimonadaceae</taxon>
        <taxon>Gemmatimonas</taxon>
    </lineage>
</organism>
<dbReference type="GO" id="GO:0004109">
    <property type="term" value="F:coproporphyrinogen oxidase activity"/>
    <property type="evidence" value="ECO:0007669"/>
    <property type="project" value="UniProtKB-EC"/>
</dbReference>
<dbReference type="Gene3D" id="3.40.1500.10">
    <property type="entry name" value="Coproporphyrinogen III oxidase, aerobic"/>
    <property type="match status" value="1"/>
</dbReference>
<evidence type="ECO:0000256" key="4">
    <source>
        <dbReference type="ARBA" id="ARBA00012869"/>
    </source>
</evidence>
<dbReference type="Pfam" id="PF01218">
    <property type="entry name" value="Coprogen_oxidas"/>
    <property type="match status" value="1"/>
</dbReference>
<dbReference type="KEGG" id="ggr:HKW67_08940"/>
<evidence type="ECO:0000256" key="3">
    <source>
        <dbReference type="ARBA" id="ARBA00011738"/>
    </source>
</evidence>
<dbReference type="Proteomes" id="UP000500938">
    <property type="component" value="Chromosome"/>
</dbReference>
<dbReference type="GO" id="GO:0006782">
    <property type="term" value="P:protoporphyrinogen IX biosynthetic process"/>
    <property type="evidence" value="ECO:0007669"/>
    <property type="project" value="TreeGrafter"/>
</dbReference>
<dbReference type="PANTHER" id="PTHR10755">
    <property type="entry name" value="COPROPORPHYRINOGEN III OXIDASE, MITOCHONDRIAL"/>
    <property type="match status" value="1"/>
</dbReference>
<evidence type="ECO:0000256" key="7">
    <source>
        <dbReference type="ARBA" id="ARBA00023244"/>
    </source>
</evidence>
<evidence type="ECO:0000256" key="5">
    <source>
        <dbReference type="ARBA" id="ARBA00023002"/>
    </source>
</evidence>
<dbReference type="PRINTS" id="PR00073">
    <property type="entry name" value="COPRGNOXDASE"/>
</dbReference>
<dbReference type="RefSeq" id="WP_171225056.1">
    <property type="nucleotide sequence ID" value="NZ_CP053085.1"/>
</dbReference>
<keyword evidence="5 8" id="KW-0560">Oxidoreductase</keyword>
<reference evidence="8 9" key="1">
    <citation type="submission" date="2020-05" db="EMBL/GenBank/DDBJ databases">
        <title>Complete genome sequence of Gemmatimonas greenlandica TET16.</title>
        <authorList>
            <person name="Zeng Y."/>
        </authorList>
    </citation>
    <scope>NUCLEOTIDE SEQUENCE [LARGE SCALE GENOMIC DNA]</scope>
    <source>
        <strain evidence="8 9">TET16</strain>
    </source>
</reference>
<protein>
    <recommendedName>
        <fullName evidence="4">coproporphyrinogen oxidase</fullName>
        <ecNumber evidence="4">1.3.3.3</ecNumber>
    </recommendedName>
</protein>
<comment type="pathway">
    <text evidence="1">Porphyrin-containing compound metabolism; protoporphyrin-IX biosynthesis; protoporphyrinogen-IX from coproporphyrinogen-III (O2 route): step 1/1.</text>
</comment>
<gene>
    <name evidence="8" type="primary">hemF</name>
    <name evidence="8" type="ORF">HKW67_08940</name>
</gene>
<keyword evidence="7" id="KW-0627">Porphyrin biosynthesis</keyword>
<comment type="similarity">
    <text evidence="2">Belongs to the aerobic coproporphyrinogen-III oxidase family.</text>
</comment>
<evidence type="ECO:0000313" key="9">
    <source>
        <dbReference type="Proteomes" id="UP000500938"/>
    </source>
</evidence>
<dbReference type="PANTHER" id="PTHR10755:SF0">
    <property type="entry name" value="OXYGEN-DEPENDENT COPROPORPHYRINOGEN-III OXIDASE, MITOCHONDRIAL"/>
    <property type="match status" value="1"/>
</dbReference>
<sequence length="333" mass="37360">MSAAVFPTEVLSPAPSVATRRAEATRWIAGLHDELTSFFGRLDGGGTFTEDRWERPGGGGGVARVMTDGVTFEKAGINRSAVMGELPELAARRLGGRGAAAGATHFFATGVSLVVHPRSPKVPTVHLNVRYFELTDEHGNLTDSWFGGGTDLTPFYPHVADGVTFHRALRDMADKHHARFYPDFKQWCDEYFVNVHRDNEARGIGGIFFDHLRPDEASHDLDHAGVQAFVSDVARVLRHAYEPIVERRRHEAFNEAEREFQLVRRGRYVEFNLVHDRGTIFGLQTNARVESVLMSLPPLAMWQYSPRYAPDSFEARLVRMLEPRDWITDATGE</sequence>
<evidence type="ECO:0000256" key="2">
    <source>
        <dbReference type="ARBA" id="ARBA00010644"/>
    </source>
</evidence>
<evidence type="ECO:0000256" key="1">
    <source>
        <dbReference type="ARBA" id="ARBA00005168"/>
    </source>
</evidence>
<proteinExistence type="inferred from homology"/>
<dbReference type="AlphaFoldDB" id="A0A6M4INL0"/>
<name>A0A6M4INL0_9BACT</name>
<dbReference type="EC" id="1.3.3.3" evidence="4"/>
<comment type="subunit">
    <text evidence="3">Homodimer.</text>
</comment>
<dbReference type="GO" id="GO:0005737">
    <property type="term" value="C:cytoplasm"/>
    <property type="evidence" value="ECO:0007669"/>
    <property type="project" value="TreeGrafter"/>
</dbReference>
<dbReference type="InterPro" id="IPR001260">
    <property type="entry name" value="Coprogen_oxidase_aer"/>
</dbReference>
<dbReference type="PIRSF" id="PIRSF000166">
    <property type="entry name" value="Coproporphyri_ox"/>
    <property type="match status" value="1"/>
</dbReference>
<dbReference type="SUPFAM" id="SSF102886">
    <property type="entry name" value="Coproporphyrinogen III oxidase"/>
    <property type="match status" value="1"/>
</dbReference>